<reference evidence="5 6" key="1">
    <citation type="submission" date="2018-06" db="EMBL/GenBank/DDBJ databases">
        <authorList>
            <consortium name="Pathogen Informatics"/>
            <person name="Doyle S."/>
        </authorList>
    </citation>
    <scope>NUCLEOTIDE SEQUENCE [LARGE SCALE GENOMIC DNA]</scope>
    <source>
        <strain evidence="5 6">NCTC13940</strain>
    </source>
</reference>
<organism evidence="5 6">
    <name type="scientific">Listeria fleischmannii subsp. fleischmannii</name>
    <dbReference type="NCBI Taxonomy" id="1671902"/>
    <lineage>
        <taxon>Bacteria</taxon>
        <taxon>Bacillati</taxon>
        <taxon>Bacillota</taxon>
        <taxon>Bacilli</taxon>
        <taxon>Bacillales</taxon>
        <taxon>Listeriaceae</taxon>
        <taxon>Listeria</taxon>
    </lineage>
</organism>
<feature type="domain" description="Bacterial Ig" evidence="4">
    <location>
        <begin position="643"/>
        <end position="723"/>
    </location>
</feature>
<dbReference type="Pfam" id="PF20622">
    <property type="entry name" value="Big_15"/>
    <property type="match status" value="6"/>
</dbReference>
<dbReference type="Pfam" id="PF20585">
    <property type="entry name" value="Pectate_lyase_5"/>
    <property type="match status" value="1"/>
</dbReference>
<protein>
    <submittedName>
        <fullName evidence="5">C protein alpha-antigen</fullName>
    </submittedName>
</protein>
<feature type="domain" description="Bacterial Ig" evidence="4">
    <location>
        <begin position="991"/>
        <end position="1071"/>
    </location>
</feature>
<evidence type="ECO:0000259" key="4">
    <source>
        <dbReference type="Pfam" id="PF20622"/>
    </source>
</evidence>
<evidence type="ECO:0000259" key="3">
    <source>
        <dbReference type="Pfam" id="PF16403"/>
    </source>
</evidence>
<dbReference type="STRING" id="1214117.LFLEISCH_12610"/>
<dbReference type="InterPro" id="IPR046776">
    <property type="entry name" value="Pectate_lyase_5"/>
</dbReference>
<dbReference type="InterPro" id="IPR032179">
    <property type="entry name" value="Cry22Aa_Ig-like"/>
</dbReference>
<feature type="domain" description="Bacterial Ig" evidence="4">
    <location>
        <begin position="817"/>
        <end position="897"/>
    </location>
</feature>
<sequence length="1247" mass="134588">MKKAIIITATALTFTSVLSSPLQVLAAQTTEKVESSNNVKTPRAVGVAEVSTAAELKAAVKNTTINEVQLKNDITLTSGLDPNHPVVINGLNHSLDMKNHTINPTRAASSLYFKDINLLNGQGGEVGTLNLAGTILADGTTDITFENTTHVGKELVNARTKTITFKGNNTFTNTGSTEYMAGKNVVVEDGASVLVQGSKNTTWDAPVMSFAYGGNGTFKMGTDSSFKIDNPGRGPALGRVWVEANDLDVYLGENSKLDLNSTTNSYTDSHALTFTKLIGNKGAEFKAYSNNADAIKAIRSGSTIDLSQTKFDIKTNNGNKNATALTGTSTILFDNKEVSSWAKGLVNGNPTQTWKNVQAVATFSNNSLKTITPADALPNFDLKSYGRISGLGEAVTNEKPVINASDKEITVGDNFDPKAGVTATDKEDGDLTSSVTVKSNNVDTNTPGTYDVVYTVTDSDGNTTEKTIKVTVKEKASNEKPVINASDKEITVGDNFDPKAGVTATDKEDGDLTSSVTVKSNNVDTNTPGTYDVVYTVTDSDGNTTEKTIKVTVKEKASNEKPVISASDKEITAGDNFDPKAGVTATDKEDGDLTSSVTVKSNNVDTNTPGTYEVVYTVTDSDGNTTEKTITVTVKAKEEKYDLTADDYTIDFQKGVVHGTHSDNITKVELWVDGERKQVGQVNADGTYDIWAGNHIISKDQNVVVKGYNQAGEEVKQVPVNIIDAQYTLTADDYTIDLKNGMVHGTHSNNITKVELWVNGERKQVGQVNADGTYDIWGGMNITDINQKVTVRGYNQKNQMVKEVPVNLHAPIEKYDLTADDYTIDFQKGVVHGTHSNNITKVELWVDGERKQVGQVNADGTYDIWAGNHVINANQNVVVKGYNQAGEEVKQVTVNIIDAQYTLTADDYTINLKNGMVHGTRSNNVTKVELWVDGTMKQVGQVNADGTYDIWGGMNITDINQKVTVRGYNQKNQMIKEVPVKLQAPLEKYDLTADDYTIDLKNGMVHGTRSENITKVTLVVDGVQKRVGQINAGGTYDIWAADTITNTNQKVFVKGYNKDGQEVKSVQVNIKPIPSSITADSFAVGSDNNVVGQVSSNVTKVVLSTNGQTRNGQVSGTGYSVYAKDLITSKDQVVYVIAYDASGAEVARTKVTLTQSVKEVQISADPYTLNDDFIIFSVSGKDKNDVTKVVLMDKTDNKALKTVLDISGGKIWAKDAINSQNMNHDLQLVAYNNNQELATTKVTVSSK</sequence>
<feature type="domain" description="Pesticidal crystal protein Cry22Aa Ig-like" evidence="3">
    <location>
        <begin position="406"/>
        <end position="472"/>
    </location>
</feature>
<evidence type="ECO:0000313" key="6">
    <source>
        <dbReference type="Proteomes" id="UP000250257"/>
    </source>
</evidence>
<proteinExistence type="predicted"/>
<feature type="region of interest" description="Disordered" evidence="1">
    <location>
        <begin position="571"/>
        <end position="591"/>
    </location>
</feature>
<keyword evidence="2" id="KW-0732">Signal</keyword>
<dbReference type="PANTHER" id="PTHR46343">
    <property type="entry name" value="HYR DOMAIN-CONTAINING PROTEIN"/>
    <property type="match status" value="1"/>
</dbReference>
<accession>A0A2X3HGT4</accession>
<dbReference type="InterPro" id="IPR043555">
    <property type="entry name" value="SRPX-like"/>
</dbReference>
<dbReference type="EMBL" id="UAWT01000022">
    <property type="protein sequence ID" value="SQC70394.1"/>
    <property type="molecule type" value="Genomic_DNA"/>
</dbReference>
<dbReference type="InterPro" id="IPR046746">
    <property type="entry name" value="Big_15"/>
</dbReference>
<dbReference type="Proteomes" id="UP000250257">
    <property type="component" value="Unassembled WGS sequence"/>
</dbReference>
<dbReference type="PANTHER" id="PTHR46343:SF2">
    <property type="entry name" value="SUSHI_VON WILLEBRAND FACTOR TYPE A_EGF_PENTRAXIN DOMAIN-CONTAINING 1"/>
    <property type="match status" value="1"/>
</dbReference>
<evidence type="ECO:0000256" key="1">
    <source>
        <dbReference type="SAM" id="MobiDB-lite"/>
    </source>
</evidence>
<feature type="chain" id="PRO_5016111460" evidence="2">
    <location>
        <begin position="27"/>
        <end position="1247"/>
    </location>
</feature>
<dbReference type="AlphaFoldDB" id="A0A2X3HGT4"/>
<feature type="signal peptide" evidence="2">
    <location>
        <begin position="1"/>
        <end position="26"/>
    </location>
</feature>
<dbReference type="InterPro" id="IPR013783">
    <property type="entry name" value="Ig-like_fold"/>
</dbReference>
<feature type="domain" description="Pesticidal crystal protein Cry22Aa Ig-like" evidence="3">
    <location>
        <begin position="487"/>
        <end position="553"/>
    </location>
</feature>
<dbReference type="RefSeq" id="WP_007476711.1">
    <property type="nucleotide sequence ID" value="NZ_UAWT01000022.1"/>
</dbReference>
<name>A0A2X3HGT4_9LIST</name>
<feature type="domain" description="Bacterial Ig" evidence="4">
    <location>
        <begin position="1076"/>
        <end position="1154"/>
    </location>
</feature>
<feature type="domain" description="Pesticidal crystal protein Cry22Aa Ig-like" evidence="3">
    <location>
        <begin position="568"/>
        <end position="634"/>
    </location>
</feature>
<dbReference type="Gene3D" id="2.60.40.10">
    <property type="entry name" value="Immunoglobulins"/>
    <property type="match status" value="3"/>
</dbReference>
<dbReference type="Pfam" id="PF16403">
    <property type="entry name" value="Bact_surface_Ig-like"/>
    <property type="match status" value="3"/>
</dbReference>
<gene>
    <name evidence="5" type="primary">bca</name>
    <name evidence="5" type="ORF">NCTC13940_01848</name>
</gene>
<evidence type="ECO:0000313" key="5">
    <source>
        <dbReference type="EMBL" id="SQC70394.1"/>
    </source>
</evidence>
<feature type="domain" description="Bacterial Ig" evidence="4">
    <location>
        <begin position="902"/>
        <end position="983"/>
    </location>
</feature>
<evidence type="ECO:0000256" key="2">
    <source>
        <dbReference type="SAM" id="SignalP"/>
    </source>
</evidence>
<feature type="domain" description="Bacterial Ig" evidence="4">
    <location>
        <begin position="728"/>
        <end position="808"/>
    </location>
</feature>